<protein>
    <submittedName>
        <fullName evidence="9">Peptide/nickel transport system permease protein</fullName>
    </submittedName>
</protein>
<dbReference type="SUPFAM" id="SSF161098">
    <property type="entry name" value="MetI-like"/>
    <property type="match status" value="1"/>
</dbReference>
<dbReference type="Proteomes" id="UP000183407">
    <property type="component" value="Unassembled WGS sequence"/>
</dbReference>
<dbReference type="InterPro" id="IPR050366">
    <property type="entry name" value="BP-dependent_transpt_permease"/>
</dbReference>
<feature type="transmembrane region" description="Helical" evidence="7">
    <location>
        <begin position="260"/>
        <end position="283"/>
    </location>
</feature>
<name>A0A1H5EHR1_RHOJO</name>
<dbReference type="InterPro" id="IPR000515">
    <property type="entry name" value="MetI-like"/>
</dbReference>
<dbReference type="InterPro" id="IPR035906">
    <property type="entry name" value="MetI-like_sf"/>
</dbReference>
<dbReference type="OrthoDB" id="9812701at2"/>
<evidence type="ECO:0000256" key="3">
    <source>
        <dbReference type="ARBA" id="ARBA00022475"/>
    </source>
</evidence>
<proteinExistence type="inferred from homology"/>
<comment type="subcellular location">
    <subcellularLocation>
        <location evidence="1 7">Cell membrane</location>
        <topology evidence="1 7">Multi-pass membrane protein</topology>
    </subcellularLocation>
</comment>
<dbReference type="CDD" id="cd06261">
    <property type="entry name" value="TM_PBP2"/>
    <property type="match status" value="1"/>
</dbReference>
<dbReference type="AlphaFoldDB" id="A0A1H5EHR1"/>
<dbReference type="GO" id="GO:0055085">
    <property type="term" value="P:transmembrane transport"/>
    <property type="evidence" value="ECO:0007669"/>
    <property type="project" value="InterPro"/>
</dbReference>
<keyword evidence="6 7" id="KW-0472">Membrane</keyword>
<feature type="transmembrane region" description="Helical" evidence="7">
    <location>
        <begin position="214"/>
        <end position="240"/>
    </location>
</feature>
<evidence type="ECO:0000256" key="6">
    <source>
        <dbReference type="ARBA" id="ARBA00023136"/>
    </source>
</evidence>
<feature type="domain" description="ABC transmembrane type-1" evidence="8">
    <location>
        <begin position="94"/>
        <end position="283"/>
    </location>
</feature>
<reference evidence="10" key="1">
    <citation type="submission" date="2016-10" db="EMBL/GenBank/DDBJ databases">
        <authorList>
            <person name="Varghese N."/>
        </authorList>
    </citation>
    <scope>NUCLEOTIDE SEQUENCE [LARGE SCALE GENOMIC DNA]</scope>
    <source>
        <strain evidence="10">DSM 44719</strain>
    </source>
</reference>
<evidence type="ECO:0000256" key="1">
    <source>
        <dbReference type="ARBA" id="ARBA00004651"/>
    </source>
</evidence>
<dbReference type="GO" id="GO:0005886">
    <property type="term" value="C:plasma membrane"/>
    <property type="evidence" value="ECO:0007669"/>
    <property type="project" value="UniProtKB-SubCell"/>
</dbReference>
<evidence type="ECO:0000256" key="4">
    <source>
        <dbReference type="ARBA" id="ARBA00022692"/>
    </source>
</evidence>
<keyword evidence="3" id="KW-1003">Cell membrane</keyword>
<dbReference type="Gene3D" id="1.10.3720.10">
    <property type="entry name" value="MetI-like"/>
    <property type="match status" value="1"/>
</dbReference>
<evidence type="ECO:0000256" key="2">
    <source>
        <dbReference type="ARBA" id="ARBA00022448"/>
    </source>
</evidence>
<feature type="transmembrane region" description="Helical" evidence="7">
    <location>
        <begin position="130"/>
        <end position="152"/>
    </location>
</feature>
<dbReference type="EMBL" id="FNTL01000004">
    <property type="protein sequence ID" value="SED90667.1"/>
    <property type="molecule type" value="Genomic_DNA"/>
</dbReference>
<accession>A0A1H5EHR1</accession>
<feature type="transmembrane region" description="Helical" evidence="7">
    <location>
        <begin position="158"/>
        <end position="177"/>
    </location>
</feature>
<organism evidence="9 10">
    <name type="scientific">Rhodococcus jostii</name>
    <dbReference type="NCBI Taxonomy" id="132919"/>
    <lineage>
        <taxon>Bacteria</taxon>
        <taxon>Bacillati</taxon>
        <taxon>Actinomycetota</taxon>
        <taxon>Actinomycetes</taxon>
        <taxon>Mycobacteriales</taxon>
        <taxon>Nocardiaceae</taxon>
        <taxon>Rhodococcus</taxon>
    </lineage>
</organism>
<gene>
    <name evidence="9" type="ORF">SAMN04490220_5991</name>
</gene>
<dbReference type="PANTHER" id="PTHR43386:SF1">
    <property type="entry name" value="D,D-DIPEPTIDE TRANSPORT SYSTEM PERMEASE PROTEIN DDPC-RELATED"/>
    <property type="match status" value="1"/>
</dbReference>
<evidence type="ECO:0000313" key="9">
    <source>
        <dbReference type="EMBL" id="SED90667.1"/>
    </source>
</evidence>
<dbReference type="PROSITE" id="PS50928">
    <property type="entry name" value="ABC_TM1"/>
    <property type="match status" value="1"/>
</dbReference>
<keyword evidence="4 7" id="KW-0812">Transmembrane</keyword>
<feature type="transmembrane region" description="Helical" evidence="7">
    <location>
        <begin position="29"/>
        <end position="50"/>
    </location>
</feature>
<evidence type="ECO:0000259" key="8">
    <source>
        <dbReference type="PROSITE" id="PS50928"/>
    </source>
</evidence>
<comment type="similarity">
    <text evidence="7">Belongs to the binding-protein-dependent transport system permease family.</text>
</comment>
<dbReference type="PANTHER" id="PTHR43386">
    <property type="entry name" value="OLIGOPEPTIDE TRANSPORT SYSTEM PERMEASE PROTEIN APPC"/>
    <property type="match status" value="1"/>
</dbReference>
<keyword evidence="5 7" id="KW-1133">Transmembrane helix</keyword>
<evidence type="ECO:0000256" key="5">
    <source>
        <dbReference type="ARBA" id="ARBA00022989"/>
    </source>
</evidence>
<dbReference type="Pfam" id="PF00528">
    <property type="entry name" value="BPD_transp_1"/>
    <property type="match status" value="1"/>
</dbReference>
<evidence type="ECO:0000256" key="7">
    <source>
        <dbReference type="RuleBase" id="RU363032"/>
    </source>
</evidence>
<sequence>MSTIVAAAVRDEHVEVPAKPARTVRRSKLLYIGLSLLGLLILFAAVSPLFGSPYVLHRDGLTDLGSPLGILSPGHLAGTDSLGRDLLARSASGLRATLVIAIAANVTSMLVGTVVGLIAGSFGPVVQQGLMRVVDVFLSIPIVLSGLALASIVGRGMWGIVVVVTALYWAWTARLVYGEVLRLRGRGFVEAAAVHGVGKLTILRRHILPHISTVLLNIAALNGAAVVVIGAGLSYLGAGIQPPQPELGNLLASGSTAIDYAPHLLLVPLVLTIATVLSFVLIAEGINRRNSLSERQSWLDI</sequence>
<feature type="transmembrane region" description="Helical" evidence="7">
    <location>
        <begin position="96"/>
        <end position="118"/>
    </location>
</feature>
<evidence type="ECO:0000313" key="10">
    <source>
        <dbReference type="Proteomes" id="UP000183407"/>
    </source>
</evidence>
<dbReference type="RefSeq" id="WP_073360905.1">
    <property type="nucleotide sequence ID" value="NZ_FNTL01000004.1"/>
</dbReference>
<keyword evidence="2 7" id="KW-0813">Transport</keyword>